<dbReference type="GO" id="GO:0009307">
    <property type="term" value="P:DNA restriction-modification system"/>
    <property type="evidence" value="ECO:0007669"/>
    <property type="project" value="UniProtKB-KW"/>
</dbReference>
<evidence type="ECO:0000313" key="8">
    <source>
        <dbReference type="EMBL" id="AOW13337.1"/>
    </source>
</evidence>
<organism evidence="8 11">
    <name type="scientific">Hydrogenophaga crassostreae</name>
    <dbReference type="NCBI Taxonomy" id="1763535"/>
    <lineage>
        <taxon>Bacteria</taxon>
        <taxon>Pseudomonadati</taxon>
        <taxon>Pseudomonadota</taxon>
        <taxon>Betaproteobacteria</taxon>
        <taxon>Burkholderiales</taxon>
        <taxon>Comamonadaceae</taxon>
        <taxon>Hydrogenophaga</taxon>
    </lineage>
</organism>
<dbReference type="GO" id="GO:0003886">
    <property type="term" value="F:DNA (cytosine-5-)-methyltransferase activity"/>
    <property type="evidence" value="ECO:0007669"/>
    <property type="project" value="UniProtKB-EC"/>
</dbReference>
<dbReference type="Gene3D" id="3.90.120.30">
    <property type="match status" value="1"/>
</dbReference>
<evidence type="ECO:0000256" key="2">
    <source>
        <dbReference type="ARBA" id="ARBA00022603"/>
    </source>
</evidence>
<dbReference type="AlphaFoldDB" id="A0A163CEC5"/>
<dbReference type="PROSITE" id="PS51679">
    <property type="entry name" value="SAM_MT_C5"/>
    <property type="match status" value="1"/>
</dbReference>
<keyword evidence="5" id="KW-0680">Restriction system</keyword>
<dbReference type="PANTHER" id="PTHR10629:SF52">
    <property type="entry name" value="DNA (CYTOSINE-5)-METHYLTRANSFERASE 1"/>
    <property type="match status" value="1"/>
</dbReference>
<keyword evidence="3 7" id="KW-0808">Transferase</keyword>
<comment type="similarity">
    <text evidence="7">Belongs to the class I-like SAM-binding methyltransferase superfamily. C5-methyltransferase family.</text>
</comment>
<reference evidence="9 10" key="1">
    <citation type="submission" date="2016-02" db="EMBL/GenBank/DDBJ databases">
        <title>Draft genome sequence of Hydrogenophaga sp. LPB0072.</title>
        <authorList>
            <person name="Shin S.-K."/>
            <person name="Yi H."/>
        </authorList>
    </citation>
    <scope>NUCLEOTIDE SEQUENCE [LARGE SCALE GENOMIC DNA]</scope>
    <source>
        <strain evidence="9 10">LPB0072</strain>
    </source>
</reference>
<dbReference type="InterPro" id="IPR029063">
    <property type="entry name" value="SAM-dependent_MTases_sf"/>
</dbReference>
<evidence type="ECO:0000256" key="3">
    <source>
        <dbReference type="ARBA" id="ARBA00022679"/>
    </source>
</evidence>
<dbReference type="EC" id="2.1.1.37" evidence="1"/>
<evidence type="ECO:0000313" key="10">
    <source>
        <dbReference type="Proteomes" id="UP000185657"/>
    </source>
</evidence>
<dbReference type="PANTHER" id="PTHR10629">
    <property type="entry name" value="CYTOSINE-SPECIFIC METHYLTRANSFERASE"/>
    <property type="match status" value="1"/>
</dbReference>
<dbReference type="SUPFAM" id="SSF53335">
    <property type="entry name" value="S-adenosyl-L-methionine-dependent methyltransferases"/>
    <property type="match status" value="1"/>
</dbReference>
<dbReference type="RefSeq" id="WP_066089572.1">
    <property type="nucleotide sequence ID" value="NZ_CP017476.1"/>
</dbReference>
<feature type="active site" evidence="7">
    <location>
        <position position="215"/>
    </location>
</feature>
<evidence type="ECO:0000256" key="6">
    <source>
        <dbReference type="ARBA" id="ARBA00047422"/>
    </source>
</evidence>
<dbReference type="GO" id="GO:0003677">
    <property type="term" value="F:DNA binding"/>
    <property type="evidence" value="ECO:0007669"/>
    <property type="project" value="TreeGrafter"/>
</dbReference>
<dbReference type="GO" id="GO:0032259">
    <property type="term" value="P:methylation"/>
    <property type="evidence" value="ECO:0007669"/>
    <property type="project" value="UniProtKB-KW"/>
</dbReference>
<evidence type="ECO:0000313" key="9">
    <source>
        <dbReference type="EMBL" id="OAD41618.1"/>
    </source>
</evidence>
<reference evidence="8 11" key="2">
    <citation type="submission" date="2016-10" db="EMBL/GenBank/DDBJ databases">
        <title>Hydorgenophaga sp. LPB0072 isolated from gastropod.</title>
        <authorList>
            <person name="Kim E."/>
            <person name="Yi H."/>
        </authorList>
    </citation>
    <scope>NUCLEOTIDE SEQUENCE [LARGE SCALE GENOMIC DNA]</scope>
    <source>
        <strain evidence="8 11">LPB0072</strain>
    </source>
</reference>
<evidence type="ECO:0000256" key="7">
    <source>
        <dbReference type="PROSITE-ProRule" id="PRU01016"/>
    </source>
</evidence>
<dbReference type="Gene3D" id="3.40.50.150">
    <property type="entry name" value="Vaccinia Virus protein VP39"/>
    <property type="match status" value="1"/>
</dbReference>
<dbReference type="Proteomes" id="UP000185680">
    <property type="component" value="Chromosome"/>
</dbReference>
<dbReference type="Proteomes" id="UP000185657">
    <property type="component" value="Unassembled WGS sequence"/>
</dbReference>
<proteinExistence type="inferred from homology"/>
<evidence type="ECO:0000256" key="1">
    <source>
        <dbReference type="ARBA" id="ARBA00011975"/>
    </source>
</evidence>
<dbReference type="GO" id="GO:0044027">
    <property type="term" value="P:negative regulation of gene expression via chromosomal CpG island methylation"/>
    <property type="evidence" value="ECO:0007669"/>
    <property type="project" value="TreeGrafter"/>
</dbReference>
<dbReference type="KEGG" id="hyl:LPB072_11190"/>
<sequence length="477" mass="51466">MKTITPTLGYWLNKLGLHRGAPRLWLETLRVKSAGLEPGGRFDVVAQPQGIKLVSNSSGRYVVSKKERNGRSTPVIDINNHEALAPLAGQQVVRVIVRPDGIFVLRAASEQAKTERVERLRAKLSSEEGLASASIAHGAGVLSNAAHAGFAAAGIDLDLKVLCEIEETYVEQSLTCNPVSTHTVPLCAPIQELVQDEWLMRQVPKVEVLEMGLPCSGASRAGKAKRGLSMMEDHPEVGHLIYAALALIQKLQPAAIVLENVEDYRSSASAQILRSQLRDMGYQVREHVLRARDFGSLENRVRWAMVATTDGLSAVEAVAAPGQASGAVLGELLDAVDSNAPCWSGMAYLKDKAVRDKAAGKGFAMQLVDEQSTSVPTIRKSYNKGGSTDPFVRHPLDHELMRKFTPAEHARIKGVPQALIAGLTATTAHEVLGQGIAFEPFRALFQELASSFKRLRDEGPVWLGACATSNRLNGAIG</sequence>
<keyword evidence="10" id="KW-1185">Reference proteome</keyword>
<dbReference type="REBASE" id="162271">
    <property type="entry name" value="M.Hsp72ORF11190P"/>
</dbReference>
<keyword evidence="4 7" id="KW-0949">S-adenosyl-L-methionine</keyword>
<dbReference type="EMBL" id="LVWD01000013">
    <property type="protein sequence ID" value="OAD41618.1"/>
    <property type="molecule type" value="Genomic_DNA"/>
</dbReference>
<accession>A0A163CEC5</accession>
<comment type="catalytic activity">
    <reaction evidence="6">
        <text>a 2'-deoxycytidine in DNA + S-adenosyl-L-methionine = a 5-methyl-2'-deoxycytidine in DNA + S-adenosyl-L-homocysteine + H(+)</text>
        <dbReference type="Rhea" id="RHEA:13681"/>
        <dbReference type="Rhea" id="RHEA-COMP:11369"/>
        <dbReference type="Rhea" id="RHEA-COMP:11370"/>
        <dbReference type="ChEBI" id="CHEBI:15378"/>
        <dbReference type="ChEBI" id="CHEBI:57856"/>
        <dbReference type="ChEBI" id="CHEBI:59789"/>
        <dbReference type="ChEBI" id="CHEBI:85452"/>
        <dbReference type="ChEBI" id="CHEBI:85454"/>
        <dbReference type="EC" id="2.1.1.37"/>
    </reaction>
</comment>
<evidence type="ECO:0000313" key="11">
    <source>
        <dbReference type="Proteomes" id="UP000185680"/>
    </source>
</evidence>
<dbReference type="InterPro" id="IPR050390">
    <property type="entry name" value="C5-Methyltransferase"/>
</dbReference>
<name>A0A163CEC5_9BURK</name>
<gene>
    <name evidence="8" type="ORF">LPB072_11190</name>
    <name evidence="9" type="ORF">LPB72_09810</name>
</gene>
<dbReference type="Pfam" id="PF00145">
    <property type="entry name" value="DNA_methylase"/>
    <property type="match status" value="1"/>
</dbReference>
<keyword evidence="2 7" id="KW-0489">Methyltransferase</keyword>
<evidence type="ECO:0000256" key="4">
    <source>
        <dbReference type="ARBA" id="ARBA00022691"/>
    </source>
</evidence>
<evidence type="ECO:0000256" key="5">
    <source>
        <dbReference type="ARBA" id="ARBA00022747"/>
    </source>
</evidence>
<dbReference type="InterPro" id="IPR001525">
    <property type="entry name" value="C5_MeTfrase"/>
</dbReference>
<dbReference type="STRING" id="1763535.LPB072_11190"/>
<protein>
    <recommendedName>
        <fullName evidence="1">DNA (cytosine-5-)-methyltransferase</fullName>
        <ecNumber evidence="1">2.1.1.37</ecNumber>
    </recommendedName>
</protein>
<dbReference type="EMBL" id="CP017476">
    <property type="protein sequence ID" value="AOW13337.1"/>
    <property type="molecule type" value="Genomic_DNA"/>
</dbReference>